<feature type="domain" description="TonB-dependent receptor-like beta-barrel" evidence="14">
    <location>
        <begin position="284"/>
        <end position="715"/>
    </location>
</feature>
<evidence type="ECO:0000313" key="16">
    <source>
        <dbReference type="EMBL" id="PVX61041.1"/>
    </source>
</evidence>
<dbReference type="InterPro" id="IPR039426">
    <property type="entry name" value="TonB-dep_rcpt-like"/>
</dbReference>
<dbReference type="Gene3D" id="2.40.170.20">
    <property type="entry name" value="TonB-dependent receptor, beta-barrel domain"/>
    <property type="match status" value="1"/>
</dbReference>
<dbReference type="EMBL" id="QEOB01000046">
    <property type="protein sequence ID" value="PVX61041.1"/>
    <property type="molecule type" value="Genomic_DNA"/>
</dbReference>
<dbReference type="SUPFAM" id="SSF56935">
    <property type="entry name" value="Porins"/>
    <property type="match status" value="1"/>
</dbReference>
<evidence type="ECO:0000259" key="14">
    <source>
        <dbReference type="Pfam" id="PF00593"/>
    </source>
</evidence>
<keyword evidence="8 12" id="KW-0798">TonB box</keyword>
<proteinExistence type="inferred from homology"/>
<evidence type="ECO:0000256" key="12">
    <source>
        <dbReference type="RuleBase" id="RU003357"/>
    </source>
</evidence>
<comment type="caution">
    <text evidence="16">The sequence shown here is derived from an EMBL/GenBank/DDBJ whole genome shotgun (WGS) entry which is preliminary data.</text>
</comment>
<dbReference type="Pfam" id="PF00593">
    <property type="entry name" value="TonB_dep_Rec_b-barrel"/>
    <property type="match status" value="1"/>
</dbReference>
<keyword evidence="5 11" id="KW-0812">Transmembrane</keyword>
<dbReference type="Pfam" id="PF07715">
    <property type="entry name" value="Plug"/>
    <property type="match status" value="1"/>
</dbReference>
<dbReference type="InterPro" id="IPR012910">
    <property type="entry name" value="Plug_dom"/>
</dbReference>
<evidence type="ECO:0000256" key="2">
    <source>
        <dbReference type="ARBA" id="ARBA00022448"/>
    </source>
</evidence>
<dbReference type="PROSITE" id="PS52016">
    <property type="entry name" value="TONB_DEPENDENT_REC_3"/>
    <property type="match status" value="1"/>
</dbReference>
<dbReference type="PANTHER" id="PTHR32552:SF81">
    <property type="entry name" value="TONB-DEPENDENT OUTER MEMBRANE RECEPTOR"/>
    <property type="match status" value="1"/>
</dbReference>
<keyword evidence="4" id="KW-0410">Iron transport</keyword>
<evidence type="ECO:0000259" key="15">
    <source>
        <dbReference type="Pfam" id="PF07715"/>
    </source>
</evidence>
<protein>
    <submittedName>
        <fullName evidence="16">Outer membrane receptor protein involved in Fe transport</fullName>
    </submittedName>
</protein>
<sequence>MMLGVTAMCAQAQTATVPAQADKSTESGAQKSQQESQKKIPQQHAAKNAATNQATLNTVEVTANRRREPARDVPMQLNIVNTENLQRAGATRLDDYVSSEPGVVFSNGGGTGSGSLEIRGVTTGQQVTPTVGVYIDDVAFGSSAVFGLGSQFALDMGLLDLNHIEVLRGPQGTLYGAGAMGGLLKYVTNEPDPGGFYGSAGVGGSFTEHGGFNNTVNAVVNVPLKTDVAALRISAFNNHDAGDVNAIGPAGGSNVNRGNTTGARASLLVTPTDKLTLRFTATTQNINRDGSDFIDYGLNGQPLYGDLTRKLYTPEPFHQGIQLYSAGVEYDFGWARLNSTTSWQSIHTDSMLDYSSAYLPSFNSLGLGLDAVTSPTQVSSEKFTQEVRLTSPSNRTLEWIAGLYYTQEHDHTFTGVNGVQAGGASLNLQSADIPSSYREYAAFGDLTYHATSRLALTAGVRVAHNSQDFTQSLSGLLFGAPASSSASSDDTTATYMFTARYALTPQSNVYVRAASGYRPGGPNTGLLNPLTGLPAAAAPTFKPDTLWSYEAGYKADLFDKRLSLSVTGYDILWHDIQQINSSGGFNTFINAGNAEIRGLELSSTLRPTNRWTFGANLNLSTSRLLTGSALAGTVAGESLPVAPRISASLLANYRFMLAGNPAYAGVQERFIGNRDSAFVTSNGTPNYHMPGYAITDLQAGVSVKHVDVAFFVRNLFDKRAITSANAALTPLGGPVWVTVAQPRTIGVNLSTSF</sequence>
<keyword evidence="3 11" id="KW-1134">Transmembrane beta strand</keyword>
<organism evidence="16 17">
    <name type="scientific">Paraburkholderia unamae</name>
    <dbReference type="NCBI Taxonomy" id="219649"/>
    <lineage>
        <taxon>Bacteria</taxon>
        <taxon>Pseudomonadati</taxon>
        <taxon>Pseudomonadota</taxon>
        <taxon>Betaproteobacteria</taxon>
        <taxon>Burkholderiales</taxon>
        <taxon>Burkholderiaceae</taxon>
        <taxon>Paraburkholderia</taxon>
    </lineage>
</organism>
<comment type="subcellular location">
    <subcellularLocation>
        <location evidence="1 11">Cell outer membrane</location>
        <topology evidence="1 11">Multi-pass membrane protein</topology>
    </subcellularLocation>
</comment>
<keyword evidence="16" id="KW-0675">Receptor</keyword>
<keyword evidence="2 11" id="KW-0813">Transport</keyword>
<accession>A0ABX5K991</accession>
<keyword evidence="17" id="KW-1185">Reference proteome</keyword>
<reference evidence="16 17" key="1">
    <citation type="submission" date="2018-05" db="EMBL/GenBank/DDBJ databases">
        <title>Genomic Encyclopedia of Type Strains, Phase IV (KMG-V): Genome sequencing to study the core and pangenomes of soil and plant-associated prokaryotes.</title>
        <authorList>
            <person name="Whitman W."/>
        </authorList>
    </citation>
    <scope>NUCLEOTIDE SEQUENCE [LARGE SCALE GENOMIC DNA]</scope>
    <source>
        <strain evidence="16 17">SCZa-39</strain>
    </source>
</reference>
<keyword evidence="9 11" id="KW-0472">Membrane</keyword>
<evidence type="ECO:0000256" key="9">
    <source>
        <dbReference type="ARBA" id="ARBA00023136"/>
    </source>
</evidence>
<gene>
    <name evidence="16" type="ORF">C7402_14619</name>
</gene>
<evidence type="ECO:0000256" key="3">
    <source>
        <dbReference type="ARBA" id="ARBA00022452"/>
    </source>
</evidence>
<feature type="region of interest" description="Disordered" evidence="13">
    <location>
        <begin position="13"/>
        <end position="50"/>
    </location>
</feature>
<comment type="similarity">
    <text evidence="11 12">Belongs to the TonB-dependent receptor family.</text>
</comment>
<evidence type="ECO:0000256" key="13">
    <source>
        <dbReference type="SAM" id="MobiDB-lite"/>
    </source>
</evidence>
<dbReference type="Proteomes" id="UP000245712">
    <property type="component" value="Unassembled WGS sequence"/>
</dbReference>
<evidence type="ECO:0000256" key="8">
    <source>
        <dbReference type="ARBA" id="ARBA00023077"/>
    </source>
</evidence>
<evidence type="ECO:0000256" key="4">
    <source>
        <dbReference type="ARBA" id="ARBA00022496"/>
    </source>
</evidence>
<name>A0ABX5K991_9BURK</name>
<evidence type="ECO:0000256" key="1">
    <source>
        <dbReference type="ARBA" id="ARBA00004571"/>
    </source>
</evidence>
<dbReference type="InterPro" id="IPR000531">
    <property type="entry name" value="Beta-barrel_TonB"/>
</dbReference>
<dbReference type="InterPro" id="IPR036942">
    <property type="entry name" value="Beta-barrel_TonB_sf"/>
</dbReference>
<evidence type="ECO:0000256" key="10">
    <source>
        <dbReference type="ARBA" id="ARBA00023237"/>
    </source>
</evidence>
<feature type="compositionally biased region" description="Polar residues" evidence="13">
    <location>
        <begin position="26"/>
        <end position="35"/>
    </location>
</feature>
<keyword evidence="7" id="KW-0406">Ion transport</keyword>
<evidence type="ECO:0000313" key="17">
    <source>
        <dbReference type="Proteomes" id="UP000245712"/>
    </source>
</evidence>
<evidence type="ECO:0000256" key="11">
    <source>
        <dbReference type="PROSITE-ProRule" id="PRU01360"/>
    </source>
</evidence>
<evidence type="ECO:0000256" key="6">
    <source>
        <dbReference type="ARBA" id="ARBA00023004"/>
    </source>
</evidence>
<evidence type="ECO:0000256" key="7">
    <source>
        <dbReference type="ARBA" id="ARBA00023065"/>
    </source>
</evidence>
<evidence type="ECO:0000256" key="5">
    <source>
        <dbReference type="ARBA" id="ARBA00022692"/>
    </source>
</evidence>
<feature type="domain" description="TonB-dependent receptor plug" evidence="15">
    <location>
        <begin position="70"/>
        <end position="182"/>
    </location>
</feature>
<dbReference type="PANTHER" id="PTHR32552">
    <property type="entry name" value="FERRICHROME IRON RECEPTOR-RELATED"/>
    <property type="match status" value="1"/>
</dbReference>
<keyword evidence="6" id="KW-0408">Iron</keyword>
<keyword evidence="10 11" id="KW-0998">Cell outer membrane</keyword>